<sequence>MSDPPGASPLRWPRLAFDTVQARLVAFFLIIAIPIGAITVATAVVTYRGAVNAIAARQSETAGNFAIRMRIWYVGVLRGLIVSAREGIARTSETSCQTAGNASVRGLDGYQALLILGPGGQSCLVSSDPSLTQAELSSVLAVQASKNLARSKAVLAPVEGRYDSMIMAGKRKLIVYARERADAAGPDGARQDWEALLVVAPEALDRVFNLGESDPDFITALSTAQDEIVFARGRAATDRGWLPPDGAFPLPRRHWSAVSSAGERRIYYALPVGDRDLFVISSFRDKDLQAARSQFVFLLLAPLLALVLLLAVFVRVMNRHLVQWLKGIESASRARRVSGWGRVALSEAMPSDIRNVVVAFNDMVGEQESREHHLQDALAANHALTRELHHRVKNNLQVVQSYIGLSKNSYSGDARMALCEAECRVHVLSAAYRGALAEGAMRPVAIDPFLRDVIAAVARLLCRPGQEIGIRGQTDIALPVDRAIPLGLLIVDRASAILHEGAALHLRIGITDREQGRFEFEFVADRAVRQPPQSRILAGLVMQLEATETTPRDSTHLGAWGLNARTDTAEANGEVEPQLALAPAAK</sequence>
<dbReference type="RefSeq" id="WP_284312789.1">
    <property type="nucleotide sequence ID" value="NZ_BSPC01000024.1"/>
</dbReference>
<evidence type="ECO:0000256" key="3">
    <source>
        <dbReference type="ARBA" id="ARBA00022553"/>
    </source>
</evidence>
<dbReference type="EMBL" id="BSPC01000024">
    <property type="protein sequence ID" value="GLS19767.1"/>
    <property type="molecule type" value="Genomic_DNA"/>
</dbReference>
<dbReference type="Pfam" id="PF07568">
    <property type="entry name" value="HisKA_2"/>
    <property type="match status" value="1"/>
</dbReference>
<evidence type="ECO:0000256" key="2">
    <source>
        <dbReference type="ARBA" id="ARBA00012438"/>
    </source>
</evidence>
<proteinExistence type="predicted"/>
<evidence type="ECO:0000256" key="8">
    <source>
        <dbReference type="SAM" id="Phobius"/>
    </source>
</evidence>
<keyword evidence="8" id="KW-0812">Transmembrane</keyword>
<keyword evidence="5" id="KW-0547">Nucleotide-binding</keyword>
<evidence type="ECO:0000256" key="7">
    <source>
        <dbReference type="ARBA" id="ARBA00022840"/>
    </source>
</evidence>
<reference evidence="11" key="1">
    <citation type="journal article" date="2019" name="Int. J. Syst. Evol. Microbiol.">
        <title>The Global Catalogue of Microorganisms (GCM) 10K type strain sequencing project: providing services to taxonomists for standard genome sequencing and annotation.</title>
        <authorList>
            <consortium name="The Broad Institute Genomics Platform"/>
            <consortium name="The Broad Institute Genome Sequencing Center for Infectious Disease"/>
            <person name="Wu L."/>
            <person name="Ma J."/>
        </authorList>
    </citation>
    <scope>NUCLEOTIDE SEQUENCE [LARGE SCALE GENOMIC DNA]</scope>
    <source>
        <strain evidence="11">NBRC 101365</strain>
    </source>
</reference>
<evidence type="ECO:0000256" key="1">
    <source>
        <dbReference type="ARBA" id="ARBA00000085"/>
    </source>
</evidence>
<dbReference type="EC" id="2.7.13.3" evidence="2"/>
<keyword evidence="7" id="KW-0067">ATP-binding</keyword>
<keyword evidence="6" id="KW-0418">Kinase</keyword>
<evidence type="ECO:0000256" key="4">
    <source>
        <dbReference type="ARBA" id="ARBA00022679"/>
    </source>
</evidence>
<accession>A0ABQ6CNH1</accession>
<name>A0ABQ6CNH1_9HYPH</name>
<feature type="domain" description="Signal transduction histidine kinase subgroup 2 dimerisation and phosphoacceptor" evidence="9">
    <location>
        <begin position="387"/>
        <end position="458"/>
    </location>
</feature>
<protein>
    <recommendedName>
        <fullName evidence="2">histidine kinase</fullName>
        <ecNumber evidence="2">2.7.13.3</ecNumber>
    </recommendedName>
</protein>
<evidence type="ECO:0000313" key="10">
    <source>
        <dbReference type="EMBL" id="GLS19767.1"/>
    </source>
</evidence>
<organism evidence="10 11">
    <name type="scientific">Labrys miyagiensis</name>
    <dbReference type="NCBI Taxonomy" id="346912"/>
    <lineage>
        <taxon>Bacteria</taxon>
        <taxon>Pseudomonadati</taxon>
        <taxon>Pseudomonadota</taxon>
        <taxon>Alphaproteobacteria</taxon>
        <taxon>Hyphomicrobiales</taxon>
        <taxon>Xanthobacteraceae</taxon>
        <taxon>Labrys</taxon>
    </lineage>
</organism>
<dbReference type="PANTHER" id="PTHR41523:SF8">
    <property type="entry name" value="ETHYLENE RESPONSE SENSOR PROTEIN"/>
    <property type="match status" value="1"/>
</dbReference>
<gene>
    <name evidence="10" type="ORF">GCM10007874_27840</name>
</gene>
<evidence type="ECO:0000256" key="5">
    <source>
        <dbReference type="ARBA" id="ARBA00022741"/>
    </source>
</evidence>
<keyword evidence="3" id="KW-0597">Phosphoprotein</keyword>
<comment type="catalytic activity">
    <reaction evidence="1">
        <text>ATP + protein L-histidine = ADP + protein N-phospho-L-histidine.</text>
        <dbReference type="EC" id="2.7.13.3"/>
    </reaction>
</comment>
<feature type="transmembrane region" description="Helical" evidence="8">
    <location>
        <begin position="295"/>
        <end position="317"/>
    </location>
</feature>
<evidence type="ECO:0000313" key="11">
    <source>
        <dbReference type="Proteomes" id="UP001156882"/>
    </source>
</evidence>
<keyword evidence="8" id="KW-1133">Transmembrane helix</keyword>
<feature type="transmembrane region" description="Helical" evidence="8">
    <location>
        <begin position="20"/>
        <end position="47"/>
    </location>
</feature>
<dbReference type="Proteomes" id="UP001156882">
    <property type="component" value="Unassembled WGS sequence"/>
</dbReference>
<evidence type="ECO:0000259" key="9">
    <source>
        <dbReference type="Pfam" id="PF07568"/>
    </source>
</evidence>
<dbReference type="InterPro" id="IPR011495">
    <property type="entry name" value="Sig_transdc_His_kin_sub2_dim/P"/>
</dbReference>
<evidence type="ECO:0000256" key="6">
    <source>
        <dbReference type="ARBA" id="ARBA00022777"/>
    </source>
</evidence>
<dbReference type="PANTHER" id="PTHR41523">
    <property type="entry name" value="TWO-COMPONENT SYSTEM SENSOR PROTEIN"/>
    <property type="match status" value="1"/>
</dbReference>
<keyword evidence="8" id="KW-0472">Membrane</keyword>
<keyword evidence="11" id="KW-1185">Reference proteome</keyword>
<comment type="caution">
    <text evidence="10">The sequence shown here is derived from an EMBL/GenBank/DDBJ whole genome shotgun (WGS) entry which is preliminary data.</text>
</comment>
<keyword evidence="4" id="KW-0808">Transferase</keyword>